<evidence type="ECO:0000256" key="3">
    <source>
        <dbReference type="ARBA" id="ARBA00038471"/>
    </source>
</evidence>
<organism evidence="6 7">
    <name type="scientific">Tripterygium wilfordii</name>
    <name type="common">Thunder God vine</name>
    <dbReference type="NCBI Taxonomy" id="458696"/>
    <lineage>
        <taxon>Eukaryota</taxon>
        <taxon>Viridiplantae</taxon>
        <taxon>Streptophyta</taxon>
        <taxon>Embryophyta</taxon>
        <taxon>Tracheophyta</taxon>
        <taxon>Spermatophyta</taxon>
        <taxon>Magnoliopsida</taxon>
        <taxon>eudicotyledons</taxon>
        <taxon>Gunneridae</taxon>
        <taxon>Pentapetalae</taxon>
        <taxon>rosids</taxon>
        <taxon>fabids</taxon>
        <taxon>Celastrales</taxon>
        <taxon>Celastraceae</taxon>
        <taxon>Tripterygium</taxon>
    </lineage>
</organism>
<dbReference type="SMART" id="SM00856">
    <property type="entry name" value="PMEI"/>
    <property type="match status" value="1"/>
</dbReference>
<dbReference type="OrthoDB" id="1899334at2759"/>
<dbReference type="Gene3D" id="1.20.140.40">
    <property type="entry name" value="Invertase/pectin methylesterase inhibitor family protein"/>
    <property type="match status" value="1"/>
</dbReference>
<comment type="similarity">
    <text evidence="3">Belongs to the PMEI family.</text>
</comment>
<keyword evidence="1 4" id="KW-0732">Signal</keyword>
<dbReference type="GO" id="GO:0046910">
    <property type="term" value="F:pectinesterase inhibitor activity"/>
    <property type="evidence" value="ECO:0007669"/>
    <property type="project" value="UniProtKB-ARBA"/>
</dbReference>
<dbReference type="CDD" id="cd15801">
    <property type="entry name" value="PMEI-like_1"/>
    <property type="match status" value="1"/>
</dbReference>
<dbReference type="SUPFAM" id="SSF101148">
    <property type="entry name" value="Plant invertase/pectin methylesterase inhibitor"/>
    <property type="match status" value="1"/>
</dbReference>
<dbReference type="InterPro" id="IPR006501">
    <property type="entry name" value="Pectinesterase_inhib_dom"/>
</dbReference>
<dbReference type="EMBL" id="JAAARO010000015">
    <property type="protein sequence ID" value="KAF5735247.1"/>
    <property type="molecule type" value="Genomic_DNA"/>
</dbReference>
<proteinExistence type="inferred from homology"/>
<reference evidence="6 7" key="1">
    <citation type="journal article" date="2020" name="Nat. Commun.">
        <title>Genome of Tripterygium wilfordii and identification of cytochrome P450 involved in triptolide biosynthesis.</title>
        <authorList>
            <person name="Tu L."/>
            <person name="Su P."/>
            <person name="Zhang Z."/>
            <person name="Gao L."/>
            <person name="Wang J."/>
            <person name="Hu T."/>
            <person name="Zhou J."/>
            <person name="Zhang Y."/>
            <person name="Zhao Y."/>
            <person name="Liu Y."/>
            <person name="Song Y."/>
            <person name="Tong Y."/>
            <person name="Lu Y."/>
            <person name="Yang J."/>
            <person name="Xu C."/>
            <person name="Jia M."/>
            <person name="Peters R.J."/>
            <person name="Huang L."/>
            <person name="Gao W."/>
        </authorList>
    </citation>
    <scope>NUCLEOTIDE SEQUENCE [LARGE SCALE GENOMIC DNA]</scope>
    <source>
        <strain evidence="7">cv. XIE 37</strain>
        <tissue evidence="6">Leaf</tissue>
    </source>
</reference>
<dbReference type="Proteomes" id="UP000593562">
    <property type="component" value="Unassembled WGS sequence"/>
</dbReference>
<dbReference type="PANTHER" id="PTHR36710:SF18">
    <property type="entry name" value="PECTINESTERASE INHIBITOR 5-RELATED"/>
    <property type="match status" value="1"/>
</dbReference>
<dbReference type="InterPro" id="IPR035513">
    <property type="entry name" value="Invertase/methylesterase_inhib"/>
</dbReference>
<dbReference type="NCBIfam" id="TIGR01614">
    <property type="entry name" value="PME_inhib"/>
    <property type="match status" value="1"/>
</dbReference>
<name>A0A7J7CMC9_TRIWF</name>
<evidence type="ECO:0000256" key="4">
    <source>
        <dbReference type="SAM" id="SignalP"/>
    </source>
</evidence>
<dbReference type="InParanoid" id="A0A7J7CMC9"/>
<dbReference type="PANTHER" id="PTHR36710">
    <property type="entry name" value="PECTINESTERASE INHIBITOR-LIKE"/>
    <property type="match status" value="1"/>
</dbReference>
<dbReference type="AlphaFoldDB" id="A0A7J7CMC9"/>
<dbReference type="FunFam" id="1.20.140.40:FF:000008">
    <property type="entry name" value="Invertase/pectin methylesterase inhibitor family protein"/>
    <property type="match status" value="1"/>
</dbReference>
<comment type="caution">
    <text evidence="6">The sequence shown here is derived from an EMBL/GenBank/DDBJ whole genome shotgun (WGS) entry which is preliminary data.</text>
</comment>
<feature type="chain" id="PRO_5029614916" evidence="4">
    <location>
        <begin position="25"/>
        <end position="193"/>
    </location>
</feature>
<gene>
    <name evidence="6" type="ORF">HS088_TW15G00748</name>
</gene>
<feature type="domain" description="Pectinesterase inhibitor" evidence="5">
    <location>
        <begin position="35"/>
        <end position="180"/>
    </location>
</feature>
<dbReference type="InterPro" id="IPR052421">
    <property type="entry name" value="PCW_Enzyme_Inhibitor"/>
</dbReference>
<sequence>MNKIFPSLCLLLLAAVLCLHQTLANETPSPSVAPEPEDLIAQACDRTLYKNVCKAILESDPESKGSDFQDLGKIALQFASKNATAIFELVLDLSNSTTNEFERQCLADCSEGFQDVIEQVRDSIEALQSKRYNDANTWITAAMTDAQSCEEGFHEEPGHDSPLTEMNELFSQICSIALTITNLLDDAAAATTA</sequence>
<keyword evidence="7" id="KW-1185">Reference proteome</keyword>
<protein>
    <submittedName>
        <fullName evidence="6">Pectinesterase inhibitor-like</fullName>
    </submittedName>
</protein>
<evidence type="ECO:0000256" key="2">
    <source>
        <dbReference type="ARBA" id="ARBA00023157"/>
    </source>
</evidence>
<evidence type="ECO:0000259" key="5">
    <source>
        <dbReference type="SMART" id="SM00856"/>
    </source>
</evidence>
<accession>A0A7J7CMC9</accession>
<evidence type="ECO:0000313" key="7">
    <source>
        <dbReference type="Proteomes" id="UP000593562"/>
    </source>
</evidence>
<evidence type="ECO:0000256" key="1">
    <source>
        <dbReference type="ARBA" id="ARBA00022729"/>
    </source>
</evidence>
<dbReference type="Pfam" id="PF04043">
    <property type="entry name" value="PMEI"/>
    <property type="match status" value="1"/>
</dbReference>
<feature type="signal peptide" evidence="4">
    <location>
        <begin position="1"/>
        <end position="24"/>
    </location>
</feature>
<keyword evidence="2" id="KW-1015">Disulfide bond</keyword>
<evidence type="ECO:0000313" key="6">
    <source>
        <dbReference type="EMBL" id="KAF5735247.1"/>
    </source>
</evidence>